<protein>
    <recommendedName>
        <fullName evidence="3">Hydrogenase maturation nickel metallochaperone HypA</fullName>
    </recommendedName>
</protein>
<dbReference type="Pfam" id="PF20120">
    <property type="entry name" value="DUF6510"/>
    <property type="match status" value="1"/>
</dbReference>
<dbReference type="OrthoDB" id="165401at2"/>
<evidence type="ECO:0000313" key="1">
    <source>
        <dbReference type="EMBL" id="QEO14829.1"/>
    </source>
</evidence>
<keyword evidence="2" id="KW-1185">Reference proteome</keyword>
<accession>A0A5C1YI93</accession>
<sequence>MTEHHRTAHPAPHVDGNALAGPLAELFAFDVTDAVARCGSCGTADVVARAMVYRSAVGTVVRCPACDDVLATLVESDDRIWFSMRGMSAIEVRRR</sequence>
<organism evidence="1 2">
    <name type="scientific">Agromyces intestinalis</name>
    <dbReference type="NCBI Taxonomy" id="2592652"/>
    <lineage>
        <taxon>Bacteria</taxon>
        <taxon>Bacillati</taxon>
        <taxon>Actinomycetota</taxon>
        <taxon>Actinomycetes</taxon>
        <taxon>Micrococcales</taxon>
        <taxon>Microbacteriaceae</taxon>
        <taxon>Agromyces</taxon>
    </lineage>
</organism>
<dbReference type="KEGG" id="ail:FLP10_10725"/>
<proteinExistence type="predicted"/>
<dbReference type="InterPro" id="IPR045423">
    <property type="entry name" value="DUF6510"/>
</dbReference>
<evidence type="ECO:0008006" key="3">
    <source>
        <dbReference type="Google" id="ProtNLM"/>
    </source>
</evidence>
<dbReference type="RefSeq" id="WP_149160848.1">
    <property type="nucleotide sequence ID" value="NZ_CP043505.1"/>
</dbReference>
<reference evidence="1 2" key="1">
    <citation type="submission" date="2019-09" db="EMBL/GenBank/DDBJ databases">
        <title>Genome sequencing of strain KACC 19306.</title>
        <authorList>
            <person name="Heo J."/>
            <person name="Kim S.-J."/>
            <person name="Kim J.-S."/>
            <person name="Hong S.-B."/>
            <person name="Kwon S.-W."/>
        </authorList>
    </citation>
    <scope>NUCLEOTIDE SEQUENCE [LARGE SCALE GENOMIC DNA]</scope>
    <source>
        <strain evidence="1 2">KACC 19306</strain>
    </source>
</reference>
<gene>
    <name evidence="1" type="ORF">FLP10_10725</name>
</gene>
<name>A0A5C1YI93_9MICO</name>
<dbReference type="EMBL" id="CP043505">
    <property type="protein sequence ID" value="QEO14829.1"/>
    <property type="molecule type" value="Genomic_DNA"/>
</dbReference>
<evidence type="ECO:0000313" key="2">
    <source>
        <dbReference type="Proteomes" id="UP000324678"/>
    </source>
</evidence>
<dbReference type="AlphaFoldDB" id="A0A5C1YI93"/>
<dbReference type="Proteomes" id="UP000324678">
    <property type="component" value="Chromosome"/>
</dbReference>